<dbReference type="SUPFAM" id="SSF57701">
    <property type="entry name" value="Zn2/Cys6 DNA-binding domain"/>
    <property type="match status" value="1"/>
</dbReference>
<dbReference type="SMART" id="SM00066">
    <property type="entry name" value="GAL4"/>
    <property type="match status" value="1"/>
</dbReference>
<dbReference type="CDD" id="cd12148">
    <property type="entry name" value="fungal_TF_MHR"/>
    <property type="match status" value="1"/>
</dbReference>
<comment type="caution">
    <text evidence="5">The sequence shown here is derived from an EMBL/GenBank/DDBJ whole genome shotgun (WGS) entry which is preliminary data.</text>
</comment>
<dbReference type="PROSITE" id="PS50048">
    <property type="entry name" value="ZN2_CY6_FUNGAL_2"/>
    <property type="match status" value="1"/>
</dbReference>
<dbReference type="InterPro" id="IPR001138">
    <property type="entry name" value="Zn2Cys6_DnaBD"/>
</dbReference>
<dbReference type="PANTHER" id="PTHR47783:SF1">
    <property type="entry name" value="ZN(II)2CYS6 TRANSCRIPTION FACTOR (EUROFUNG)"/>
    <property type="match status" value="1"/>
</dbReference>
<dbReference type="PANTHER" id="PTHR47783">
    <property type="entry name" value="ZN(II)2CYS6 TRANSCRIPTION FACTOR (EUROFUNG)-RELATED"/>
    <property type="match status" value="1"/>
</dbReference>
<feature type="compositionally biased region" description="Polar residues" evidence="3">
    <location>
        <begin position="130"/>
        <end position="140"/>
    </location>
</feature>
<keyword evidence="2" id="KW-0539">Nucleus</keyword>
<dbReference type="CDD" id="cd00067">
    <property type="entry name" value="GAL4"/>
    <property type="match status" value="1"/>
</dbReference>
<evidence type="ECO:0000256" key="3">
    <source>
        <dbReference type="SAM" id="MobiDB-lite"/>
    </source>
</evidence>
<accession>A0A4S4M4D5</accession>
<dbReference type="Gene3D" id="4.10.240.10">
    <property type="entry name" value="Zn(2)-C6 fungal-type DNA-binding domain"/>
    <property type="match status" value="1"/>
</dbReference>
<evidence type="ECO:0000256" key="1">
    <source>
        <dbReference type="ARBA" id="ARBA00022723"/>
    </source>
</evidence>
<feature type="compositionally biased region" description="Polar residues" evidence="3">
    <location>
        <begin position="1"/>
        <end position="23"/>
    </location>
</feature>
<organism evidence="5 6">
    <name type="scientific">Bondarzewia mesenterica</name>
    <dbReference type="NCBI Taxonomy" id="1095465"/>
    <lineage>
        <taxon>Eukaryota</taxon>
        <taxon>Fungi</taxon>
        <taxon>Dikarya</taxon>
        <taxon>Basidiomycota</taxon>
        <taxon>Agaricomycotina</taxon>
        <taxon>Agaricomycetes</taxon>
        <taxon>Russulales</taxon>
        <taxon>Bondarzewiaceae</taxon>
        <taxon>Bondarzewia</taxon>
    </lineage>
</organism>
<feature type="region of interest" description="Disordered" evidence="3">
    <location>
        <begin position="738"/>
        <end position="760"/>
    </location>
</feature>
<dbReference type="EMBL" id="SGPL01000054">
    <property type="protein sequence ID" value="THH19121.1"/>
    <property type="molecule type" value="Genomic_DNA"/>
</dbReference>
<dbReference type="GO" id="GO:0006351">
    <property type="term" value="P:DNA-templated transcription"/>
    <property type="evidence" value="ECO:0007669"/>
    <property type="project" value="InterPro"/>
</dbReference>
<evidence type="ECO:0000256" key="2">
    <source>
        <dbReference type="ARBA" id="ARBA00023242"/>
    </source>
</evidence>
<sequence length="809" mass="88921">MSAQSSPEAFTGRLSSVADTSPQSHHDAGSMERSEHTSEKRVPLACHRCRAKRGRCTGEKPVCGTCTKAEAECTWPEGRRRKRTRKEMEEEERLERERLTSLHGAGSSRVLVPSPSEATTSPASVYWQDSPRTMPSSAGTPRTWEAPSSADRAIGWHAGEGSSSTAVVHRSTVSVRAAGGHVPAHPSALPNDPAVLARGQHFTPSAPIDNDPADTRDLELYYYRFSGQPGSTAIHPGINRISLRLQSRGNASRSTAAAPVPSDDAVVVNPPVRMEEMFDEQDLPHPHLYLPLLDAFFRTLSQHFPSVSRKRMEERLETKTMSAFLLNCICAISARFQDANADDPPKACAPFITKAQELVTPLLHLPTTDVVTGLLLLAWANYGQNSESGFWQYSGMAFRMALDLGLHEVSEIYESSAHVIRTRSCSRVQHRSTPSIQEEIVEIPLPDDADFFPDPARTNDPAAANEPVEPVPFHFLVRLMVLCGRIATVLNGQRGRSRTLAAAPATTDALSSLQKQLMQFYSSLPESLKWSVNTFKHQEARGHGGTFLALHAWANSVMALTYHPELTSIPLGTPTQFTQNVDRSIKLALSCSRFISECLLFADLFSSTSYLASPLCVQPIFIASSAFIHDLKTTGLEDADSDPNTSAIASSMLGALTRKALDTLTNALQRMDHYWAGINYVSTILEQRATELGYQVDLSSRARRTFIALPDQGLLHRFTGKWNQRLSQLATPQGLEVGSDQRRGAHLDPNLPHDTAPPNETSLRASMAREALERSQHSYTLDDLLSSYSIEELFVQPAGSLDLEQLLTI</sequence>
<feature type="domain" description="Zn(2)-C6 fungal-type" evidence="4">
    <location>
        <begin position="45"/>
        <end position="75"/>
    </location>
</feature>
<dbReference type="Pfam" id="PF04082">
    <property type="entry name" value="Fungal_trans"/>
    <property type="match status" value="1"/>
</dbReference>
<dbReference type="GO" id="GO:0003677">
    <property type="term" value="F:DNA binding"/>
    <property type="evidence" value="ECO:0007669"/>
    <property type="project" value="InterPro"/>
</dbReference>
<feature type="region of interest" description="Disordered" evidence="3">
    <location>
        <begin position="1"/>
        <end position="44"/>
    </location>
</feature>
<feature type="compositionally biased region" description="Basic and acidic residues" evidence="3">
    <location>
        <begin position="24"/>
        <end position="42"/>
    </location>
</feature>
<proteinExistence type="predicted"/>
<evidence type="ECO:0000259" key="4">
    <source>
        <dbReference type="PROSITE" id="PS50048"/>
    </source>
</evidence>
<dbReference type="OrthoDB" id="2428527at2759"/>
<dbReference type="InterPro" id="IPR036864">
    <property type="entry name" value="Zn2-C6_fun-type_DNA-bd_sf"/>
</dbReference>
<keyword evidence="1" id="KW-0479">Metal-binding</keyword>
<dbReference type="Pfam" id="PF00172">
    <property type="entry name" value="Zn_clus"/>
    <property type="match status" value="1"/>
</dbReference>
<reference evidence="5 6" key="1">
    <citation type="submission" date="2019-02" db="EMBL/GenBank/DDBJ databases">
        <title>Genome sequencing of the rare red list fungi Bondarzewia mesenterica.</title>
        <authorList>
            <person name="Buettner E."/>
            <person name="Kellner H."/>
        </authorList>
    </citation>
    <scope>NUCLEOTIDE SEQUENCE [LARGE SCALE GENOMIC DNA]</scope>
    <source>
        <strain evidence="5 6">DSM 108281</strain>
    </source>
</reference>
<name>A0A4S4M4D5_9AGAM</name>
<dbReference type="Proteomes" id="UP000310158">
    <property type="component" value="Unassembled WGS sequence"/>
</dbReference>
<dbReference type="AlphaFoldDB" id="A0A4S4M4D5"/>
<feature type="region of interest" description="Disordered" evidence="3">
    <location>
        <begin position="104"/>
        <end position="149"/>
    </location>
</feature>
<dbReference type="PROSITE" id="PS00463">
    <property type="entry name" value="ZN2_CY6_FUNGAL_1"/>
    <property type="match status" value="1"/>
</dbReference>
<keyword evidence="6" id="KW-1185">Reference proteome</keyword>
<gene>
    <name evidence="5" type="ORF">EW146_g1969</name>
</gene>
<evidence type="ECO:0000313" key="5">
    <source>
        <dbReference type="EMBL" id="THH19121.1"/>
    </source>
</evidence>
<evidence type="ECO:0000313" key="6">
    <source>
        <dbReference type="Proteomes" id="UP000310158"/>
    </source>
</evidence>
<dbReference type="GO" id="GO:0008270">
    <property type="term" value="F:zinc ion binding"/>
    <property type="evidence" value="ECO:0007669"/>
    <property type="project" value="InterPro"/>
</dbReference>
<dbReference type="GO" id="GO:0000981">
    <property type="term" value="F:DNA-binding transcription factor activity, RNA polymerase II-specific"/>
    <property type="evidence" value="ECO:0007669"/>
    <property type="project" value="InterPro"/>
</dbReference>
<dbReference type="InterPro" id="IPR007219">
    <property type="entry name" value="XnlR_reg_dom"/>
</dbReference>
<protein>
    <recommendedName>
        <fullName evidence="4">Zn(2)-C6 fungal-type domain-containing protein</fullName>
    </recommendedName>
</protein>
<feature type="compositionally biased region" description="Low complexity" evidence="3">
    <location>
        <begin position="113"/>
        <end position="124"/>
    </location>
</feature>